<dbReference type="Pfam" id="PF01061">
    <property type="entry name" value="ABC2_membrane"/>
    <property type="match status" value="1"/>
</dbReference>
<dbReference type="AlphaFoldDB" id="A0A5A8DWZ7"/>
<keyword evidence="3 9" id="KW-0812">Transmembrane</keyword>
<evidence type="ECO:0000256" key="4">
    <source>
        <dbReference type="ARBA" id="ARBA00022741"/>
    </source>
</evidence>
<dbReference type="InterPro" id="IPR013525">
    <property type="entry name" value="ABC2_TM"/>
</dbReference>
<dbReference type="GO" id="GO:0140359">
    <property type="term" value="F:ABC-type transporter activity"/>
    <property type="evidence" value="ECO:0007669"/>
    <property type="project" value="InterPro"/>
</dbReference>
<comment type="subcellular location">
    <subcellularLocation>
        <location evidence="1">Membrane</location>
        <topology evidence="1">Multi-pass membrane protein</topology>
    </subcellularLocation>
</comment>
<dbReference type="Gene3D" id="3.40.50.300">
    <property type="entry name" value="P-loop containing nucleotide triphosphate hydrolases"/>
    <property type="match status" value="1"/>
</dbReference>
<dbReference type="Pfam" id="PF00005">
    <property type="entry name" value="ABC_tran"/>
    <property type="match status" value="1"/>
</dbReference>
<keyword evidence="7 9" id="KW-0472">Membrane</keyword>
<gene>
    <name evidence="12" type="ORF">FNF28_02520</name>
    <name evidence="11" type="ORF">FNF31_03518</name>
</gene>
<evidence type="ECO:0000313" key="12">
    <source>
        <dbReference type="EMBL" id="KAA0168360.1"/>
    </source>
</evidence>
<evidence type="ECO:0000256" key="2">
    <source>
        <dbReference type="ARBA" id="ARBA00022448"/>
    </source>
</evidence>
<dbReference type="InterPro" id="IPR027417">
    <property type="entry name" value="P-loop_NTPase"/>
</dbReference>
<dbReference type="PROSITE" id="PS50893">
    <property type="entry name" value="ABC_TRANSPORTER_2"/>
    <property type="match status" value="1"/>
</dbReference>
<evidence type="ECO:0000313" key="13">
    <source>
        <dbReference type="Proteomes" id="UP000324907"/>
    </source>
</evidence>
<accession>A0A5A8DWZ7</accession>
<keyword evidence="5" id="KW-0067">ATP-binding</keyword>
<evidence type="ECO:0000256" key="9">
    <source>
        <dbReference type="SAM" id="Phobius"/>
    </source>
</evidence>
<feature type="compositionally biased region" description="Basic and acidic residues" evidence="8">
    <location>
        <begin position="302"/>
        <end position="315"/>
    </location>
</feature>
<evidence type="ECO:0000256" key="6">
    <source>
        <dbReference type="ARBA" id="ARBA00022989"/>
    </source>
</evidence>
<dbReference type="SUPFAM" id="SSF52540">
    <property type="entry name" value="P-loop containing nucleoside triphosphate hydrolases"/>
    <property type="match status" value="1"/>
</dbReference>
<dbReference type="EMBL" id="VLTM01000031">
    <property type="protein sequence ID" value="KAA0161941.1"/>
    <property type="molecule type" value="Genomic_DNA"/>
</dbReference>
<dbReference type="GO" id="GO:0016020">
    <property type="term" value="C:membrane"/>
    <property type="evidence" value="ECO:0007669"/>
    <property type="project" value="UniProtKB-SubCell"/>
</dbReference>
<reference evidence="13 14" key="1">
    <citation type="submission" date="2019-07" db="EMBL/GenBank/DDBJ databases">
        <title>Genomes of Cafeteria roenbergensis.</title>
        <authorList>
            <person name="Fischer M.G."/>
            <person name="Hackl T."/>
            <person name="Roman M."/>
        </authorList>
    </citation>
    <scope>NUCLEOTIDE SEQUENCE [LARGE SCALE GENOMIC DNA]</scope>
    <source>
        <strain evidence="11 14">Cflag</strain>
        <strain evidence="12 13">RCC970-E3</strain>
    </source>
</reference>
<evidence type="ECO:0000313" key="11">
    <source>
        <dbReference type="EMBL" id="KAA0161941.1"/>
    </source>
</evidence>
<dbReference type="PANTHER" id="PTHR48041:SF139">
    <property type="entry name" value="PROTEIN SCARLET"/>
    <property type="match status" value="1"/>
</dbReference>
<evidence type="ECO:0000259" key="10">
    <source>
        <dbReference type="PROSITE" id="PS50893"/>
    </source>
</evidence>
<name>A0A5A8DWZ7_CAFRO</name>
<feature type="transmembrane region" description="Helical" evidence="9">
    <location>
        <begin position="532"/>
        <end position="549"/>
    </location>
</feature>
<feature type="transmembrane region" description="Helical" evidence="9">
    <location>
        <begin position="674"/>
        <end position="701"/>
    </location>
</feature>
<feature type="compositionally biased region" description="Basic and acidic residues" evidence="8">
    <location>
        <begin position="283"/>
        <end position="292"/>
    </location>
</feature>
<dbReference type="GO" id="GO:0016887">
    <property type="term" value="F:ATP hydrolysis activity"/>
    <property type="evidence" value="ECO:0007669"/>
    <property type="project" value="InterPro"/>
</dbReference>
<evidence type="ECO:0000256" key="7">
    <source>
        <dbReference type="ARBA" id="ARBA00023136"/>
    </source>
</evidence>
<evidence type="ECO:0000313" key="14">
    <source>
        <dbReference type="Proteomes" id="UP000325113"/>
    </source>
</evidence>
<evidence type="ECO:0000256" key="8">
    <source>
        <dbReference type="SAM" id="MobiDB-lite"/>
    </source>
</evidence>
<dbReference type="PROSITE" id="PS00211">
    <property type="entry name" value="ABC_TRANSPORTER_1"/>
    <property type="match status" value="1"/>
</dbReference>
<feature type="transmembrane region" description="Helical" evidence="9">
    <location>
        <begin position="482"/>
        <end position="502"/>
    </location>
</feature>
<feature type="transmembrane region" description="Helical" evidence="9">
    <location>
        <begin position="561"/>
        <end position="580"/>
    </location>
</feature>
<comment type="caution">
    <text evidence="12">The sequence shown here is derived from an EMBL/GenBank/DDBJ whole genome shotgun (WGS) entry which is preliminary data.</text>
</comment>
<feature type="domain" description="ABC transporter" evidence="10">
    <location>
        <begin position="24"/>
        <end position="257"/>
    </location>
</feature>
<dbReference type="PANTHER" id="PTHR48041">
    <property type="entry name" value="ABC TRANSPORTER G FAMILY MEMBER 28"/>
    <property type="match status" value="1"/>
</dbReference>
<protein>
    <recommendedName>
        <fullName evidence="10">ABC transporter domain-containing protein</fullName>
    </recommendedName>
</protein>
<sequence>MASPAPPSKKAGAALEWRGLGFEVPAKDPKTGKTFTKRILSSISGKAKAGTLTLLMGPSGAGKTSLLRLLSRRVTPTEGTILLNGHAPDYRFRRVHGFVEQEVAMFDTLTVREILSSTARLKLPERVGAQELEERVNKVVDALDISKCVDTQVGKCSGGEKRRLAVAAELLGEPSLIFLDEPTSGLDGASALNVMTILRRLAHEQNRTIICTIHQPRASLMPLADQLLLLADGRQVYAGPTWTDGRRDGMLGYLAALGFPSPSFENPADFVVDLVNSSAEEDRAVAAADKDAGSPAAGTDGKAAEHSAEAGRSDAGEAEQAASLRAAVHAAKEAAQETADGLDVTGWQAESEAARLSALAPSDRIAEAAAIRAARSRAEFIEWLAAQFSASRLSEEGRTALTPDELPADPLAAAGDDGHRSRFPTGFCTQVGVVLRRVFLFKLREPEAVASLAASVLMMSVIVGMVYWQLPLTTSGLQDRLGFLSLFLISIAFSPLDLVLLIPRERSVFLRDTNANLYGTLAFYVGRTLADIPFHVGFSAVGAVIAYWMAGFQADAAKCGIFVLLTVILMFGTTSLFMAVGSLSPNVATANGIVSIVLLLAMLFSGIFVAQENTPVVFRWIGDISYLRFGVEAAATSELTGLSVSCTPQEAALGCVTTGAQLLERNSFNTDLDYIWPAMGWIVLQGVIFRVISLGGLHFLFTKQTLGERWRAAFEW</sequence>
<feature type="transmembrane region" description="Helical" evidence="9">
    <location>
        <begin position="449"/>
        <end position="470"/>
    </location>
</feature>
<dbReference type="SMART" id="SM00382">
    <property type="entry name" value="AAA"/>
    <property type="match status" value="1"/>
</dbReference>
<feature type="region of interest" description="Disordered" evidence="8">
    <location>
        <begin position="283"/>
        <end position="329"/>
    </location>
</feature>
<dbReference type="EMBL" id="VLTL01000028">
    <property type="protein sequence ID" value="KAA0168360.1"/>
    <property type="molecule type" value="Genomic_DNA"/>
</dbReference>
<keyword evidence="4" id="KW-0547">Nucleotide-binding</keyword>
<evidence type="ECO:0000256" key="3">
    <source>
        <dbReference type="ARBA" id="ARBA00022692"/>
    </source>
</evidence>
<feature type="transmembrane region" description="Helical" evidence="9">
    <location>
        <begin position="592"/>
        <end position="610"/>
    </location>
</feature>
<keyword evidence="2" id="KW-0813">Transport</keyword>
<dbReference type="InterPro" id="IPR003593">
    <property type="entry name" value="AAA+_ATPase"/>
</dbReference>
<organism evidence="12 13">
    <name type="scientific">Cafeteria roenbergensis</name>
    <name type="common">Marine flagellate</name>
    <dbReference type="NCBI Taxonomy" id="33653"/>
    <lineage>
        <taxon>Eukaryota</taxon>
        <taxon>Sar</taxon>
        <taxon>Stramenopiles</taxon>
        <taxon>Bigyra</taxon>
        <taxon>Opalozoa</taxon>
        <taxon>Bicosoecida</taxon>
        <taxon>Cafeteriaceae</taxon>
        <taxon>Cafeteria</taxon>
    </lineage>
</organism>
<keyword evidence="6 9" id="KW-1133">Transmembrane helix</keyword>
<evidence type="ECO:0000256" key="1">
    <source>
        <dbReference type="ARBA" id="ARBA00004141"/>
    </source>
</evidence>
<evidence type="ECO:0000256" key="5">
    <source>
        <dbReference type="ARBA" id="ARBA00022840"/>
    </source>
</evidence>
<dbReference type="InterPro" id="IPR050352">
    <property type="entry name" value="ABCG_transporters"/>
</dbReference>
<dbReference type="Proteomes" id="UP000324907">
    <property type="component" value="Unassembled WGS sequence"/>
</dbReference>
<dbReference type="InterPro" id="IPR003439">
    <property type="entry name" value="ABC_transporter-like_ATP-bd"/>
</dbReference>
<dbReference type="Proteomes" id="UP000325113">
    <property type="component" value="Unassembled WGS sequence"/>
</dbReference>
<dbReference type="InterPro" id="IPR017871">
    <property type="entry name" value="ABC_transporter-like_CS"/>
</dbReference>
<dbReference type="GO" id="GO:0005524">
    <property type="term" value="F:ATP binding"/>
    <property type="evidence" value="ECO:0007669"/>
    <property type="project" value="UniProtKB-KW"/>
</dbReference>
<proteinExistence type="predicted"/>